<dbReference type="FunFam" id="3.10.310.10:FF:000005">
    <property type="entry name" value="Proline racemase"/>
    <property type="match status" value="1"/>
</dbReference>
<dbReference type="Pfam" id="PF05544">
    <property type="entry name" value="Pro_racemase"/>
    <property type="match status" value="1"/>
</dbReference>
<protein>
    <recommendedName>
        <fullName evidence="4">Proline racemase</fullName>
        <ecNumber evidence="3">5.1.1.4</ecNumber>
    </recommendedName>
</protein>
<comment type="similarity">
    <text evidence="1">Belongs to the proline racemase family.</text>
</comment>
<evidence type="ECO:0000313" key="5">
    <source>
        <dbReference type="EMBL" id="RHJ84702.1"/>
    </source>
</evidence>
<proteinExistence type="inferred from homology"/>
<sequence>MRAKKTIRTIETHTLGMCTRNVVSGLPPIPGKTMGEKFLYLKENYDSFRTFVCWEPRGNSDMSATIFTEPCTPGCDIGIIYFEASDWLPMCGHDTIGATVALIEGGLIEAKEPITTIKIDTPAGVVEVTAEVKDGSVTKVSFLNAPAMPLLRDVVVKTEEYGDLKLDISWGGNVYAILPAESVGIPMEPCNADAFITAANIIGARCNEQLTIKHPELDFVNKVTHVEFYGPPKNEKADIQNCVIALPKVVDRSPCGTGTSAKAALLYAEGKLGVGESFVHESIIGSLFECTVAEVCDVNGVQAIKPIVSGNAAICGFATWILDPKDPFPEGFLLI</sequence>
<dbReference type="SUPFAM" id="SSF54506">
    <property type="entry name" value="Diaminopimelate epimerase-like"/>
    <property type="match status" value="1"/>
</dbReference>
<dbReference type="Gene3D" id="3.10.310.10">
    <property type="entry name" value="Diaminopimelate Epimerase, Chain A, domain 1"/>
    <property type="match status" value="2"/>
</dbReference>
<evidence type="ECO:0000256" key="3">
    <source>
        <dbReference type="ARBA" id="ARBA00067038"/>
    </source>
</evidence>
<keyword evidence="6" id="KW-1185">Reference proteome</keyword>
<evidence type="ECO:0000313" key="6">
    <source>
        <dbReference type="Proteomes" id="UP000284841"/>
    </source>
</evidence>
<dbReference type="GO" id="GO:0047580">
    <property type="term" value="F:4-hydroxyproline epimerase activity"/>
    <property type="evidence" value="ECO:0007669"/>
    <property type="project" value="TreeGrafter"/>
</dbReference>
<dbReference type="PANTHER" id="PTHR33442:SF5">
    <property type="entry name" value="BIFUNCTIONAL TRANS-3-HYDROXY-L-PROLINE DEHYDRATASE_2-EPIMERASE"/>
    <property type="match status" value="1"/>
</dbReference>
<dbReference type="AlphaFoldDB" id="A0A415DW23"/>
<organism evidence="5 6">
    <name type="scientific">Emergencia timonensis</name>
    <dbReference type="NCBI Taxonomy" id="1776384"/>
    <lineage>
        <taxon>Bacteria</taxon>
        <taxon>Bacillati</taxon>
        <taxon>Bacillota</taxon>
        <taxon>Clostridia</taxon>
        <taxon>Peptostreptococcales</taxon>
        <taxon>Anaerovoracaceae</taxon>
        <taxon>Emergencia</taxon>
    </lineage>
</organism>
<dbReference type="STRING" id="1776384.GCA_900086585_01301"/>
<gene>
    <name evidence="5" type="ORF">DW099_17165</name>
</gene>
<evidence type="ECO:0000256" key="4">
    <source>
        <dbReference type="ARBA" id="ARBA00069700"/>
    </source>
</evidence>
<dbReference type="GeneID" id="83003681"/>
<reference evidence="5 6" key="1">
    <citation type="submission" date="2018-08" db="EMBL/GenBank/DDBJ databases">
        <title>A genome reference for cultivated species of the human gut microbiota.</title>
        <authorList>
            <person name="Zou Y."/>
            <person name="Xue W."/>
            <person name="Luo G."/>
        </authorList>
    </citation>
    <scope>NUCLEOTIDE SEQUENCE [LARGE SCALE GENOMIC DNA]</scope>
    <source>
        <strain evidence="5 6">AM07-24</strain>
    </source>
</reference>
<accession>A0A415DW23</accession>
<evidence type="ECO:0000256" key="2">
    <source>
        <dbReference type="ARBA" id="ARBA00052373"/>
    </source>
</evidence>
<dbReference type="InterPro" id="IPR008794">
    <property type="entry name" value="Pro_racemase_fam"/>
</dbReference>
<dbReference type="RefSeq" id="WP_067535395.1">
    <property type="nucleotide sequence ID" value="NZ_AP025567.1"/>
</dbReference>
<dbReference type="Proteomes" id="UP000284841">
    <property type="component" value="Unassembled WGS sequence"/>
</dbReference>
<comment type="catalytic activity">
    <reaction evidence="2">
        <text>L-proline = D-proline</text>
        <dbReference type="Rhea" id="RHEA:10680"/>
        <dbReference type="ChEBI" id="CHEBI:57726"/>
        <dbReference type="ChEBI" id="CHEBI:60039"/>
        <dbReference type="EC" id="5.1.1.4"/>
    </reaction>
</comment>
<dbReference type="EC" id="5.1.1.4" evidence="3"/>
<name>A0A415DW23_9FIRM</name>
<dbReference type="PIRSF" id="PIRSF029792">
    <property type="entry name" value="Pro_racemase"/>
    <property type="match status" value="1"/>
</dbReference>
<dbReference type="SFLD" id="SFLDS00028">
    <property type="entry name" value="Proline_Racemase"/>
    <property type="match status" value="1"/>
</dbReference>
<dbReference type="GO" id="GO:0018112">
    <property type="term" value="F:proline racemase activity"/>
    <property type="evidence" value="ECO:0007669"/>
    <property type="project" value="UniProtKB-EC"/>
</dbReference>
<dbReference type="OrthoDB" id="181267at2"/>
<dbReference type="PANTHER" id="PTHR33442">
    <property type="entry name" value="TRANS-3-HYDROXY-L-PROLINE DEHYDRATASE"/>
    <property type="match status" value="1"/>
</dbReference>
<dbReference type="EMBL" id="QRMS01000006">
    <property type="protein sequence ID" value="RHJ84702.1"/>
    <property type="molecule type" value="Genomic_DNA"/>
</dbReference>
<comment type="caution">
    <text evidence="5">The sequence shown here is derived from an EMBL/GenBank/DDBJ whole genome shotgun (WGS) entry which is preliminary data.</text>
</comment>
<evidence type="ECO:0000256" key="1">
    <source>
        <dbReference type="ARBA" id="ARBA00007529"/>
    </source>
</evidence>